<evidence type="ECO:0000259" key="7">
    <source>
        <dbReference type="Pfam" id="PF01923"/>
    </source>
</evidence>
<comment type="pathway">
    <text evidence="6">Cofactor biosynthesis; adenosylcobalamin biosynthesis; adenosylcobalamin from cob(II)yrinate a,c-diamide: step 2/7.</text>
</comment>
<evidence type="ECO:0000256" key="2">
    <source>
        <dbReference type="ARBA" id="ARBA00011233"/>
    </source>
</evidence>
<protein>
    <recommendedName>
        <fullName evidence="6">Corrinoid adenosyltransferase</fullName>
        <ecNumber evidence="6">2.5.1.17</ecNumber>
    </recommendedName>
    <alternativeName>
        <fullName evidence="6">Cob(II)alamin adenosyltransferase</fullName>
    </alternativeName>
    <alternativeName>
        <fullName evidence="6">Cob(II)yrinic acid a,c-diamide adenosyltransferase</fullName>
    </alternativeName>
    <alternativeName>
        <fullName evidence="6">Cobinamide/cobalamin adenosyltransferase</fullName>
    </alternativeName>
</protein>
<evidence type="ECO:0000256" key="6">
    <source>
        <dbReference type="RuleBase" id="RU366026"/>
    </source>
</evidence>
<evidence type="ECO:0000256" key="1">
    <source>
        <dbReference type="ARBA" id="ARBA00007487"/>
    </source>
</evidence>
<dbReference type="Pfam" id="PF01923">
    <property type="entry name" value="Cob_adeno_trans"/>
    <property type="match status" value="1"/>
</dbReference>
<comment type="similarity">
    <text evidence="1 6">Belongs to the Cob(I)alamin adenosyltransferase family.</text>
</comment>
<comment type="catalytic activity">
    <reaction evidence="6">
        <text>2 cob(II)yrinate a,c diamide + reduced [electron-transfer flavoprotein] + 2 ATP = 2 adenosylcob(III)yrinate a,c-diamide + 2 triphosphate + oxidized [electron-transfer flavoprotein] + 3 H(+)</text>
        <dbReference type="Rhea" id="RHEA:11528"/>
        <dbReference type="Rhea" id="RHEA-COMP:10685"/>
        <dbReference type="Rhea" id="RHEA-COMP:10686"/>
        <dbReference type="ChEBI" id="CHEBI:15378"/>
        <dbReference type="ChEBI" id="CHEBI:18036"/>
        <dbReference type="ChEBI" id="CHEBI:30616"/>
        <dbReference type="ChEBI" id="CHEBI:57692"/>
        <dbReference type="ChEBI" id="CHEBI:58307"/>
        <dbReference type="ChEBI" id="CHEBI:58503"/>
        <dbReference type="ChEBI" id="CHEBI:58537"/>
        <dbReference type="EC" id="2.5.1.17"/>
    </reaction>
</comment>
<dbReference type="FunFam" id="1.20.1200.10:FF:000001">
    <property type="entry name" value="Cob(I)yrinic acid a,c-diamide adenosyltransferase"/>
    <property type="match status" value="1"/>
</dbReference>
<dbReference type="GO" id="GO:0009236">
    <property type="term" value="P:cobalamin biosynthetic process"/>
    <property type="evidence" value="ECO:0007669"/>
    <property type="project" value="UniProtKB-UniRule"/>
</dbReference>
<comment type="subunit">
    <text evidence="2">Homotrimer.</text>
</comment>
<dbReference type="RefSeq" id="WP_124926833.1">
    <property type="nucleotide sequence ID" value="NZ_BMOH01000007.1"/>
</dbReference>
<dbReference type="GO" id="GO:0008817">
    <property type="term" value="F:corrinoid adenosyltransferase activity"/>
    <property type="evidence" value="ECO:0007669"/>
    <property type="project" value="UniProtKB-UniRule"/>
</dbReference>
<accession>A0A3P1SLX6</accession>
<gene>
    <name evidence="8" type="ORF">EHS89_14270</name>
</gene>
<keyword evidence="3 6" id="KW-0808">Transferase</keyword>
<dbReference type="SUPFAM" id="SSF89028">
    <property type="entry name" value="Cobalamin adenosyltransferase-like"/>
    <property type="match status" value="1"/>
</dbReference>
<reference evidence="8 9" key="1">
    <citation type="submission" date="2018-11" db="EMBL/GenBank/DDBJ databases">
        <title>The draft genome sequence of Amphritea balenae JAMM 1525T.</title>
        <authorList>
            <person name="Fang Z."/>
            <person name="Zhang Y."/>
            <person name="Han X."/>
        </authorList>
    </citation>
    <scope>NUCLEOTIDE SEQUENCE [LARGE SCALE GENOMIC DNA]</scope>
    <source>
        <strain evidence="8 9">JAMM 1525</strain>
    </source>
</reference>
<dbReference type="UniPathway" id="UPA00148">
    <property type="reaction ID" value="UER00233"/>
</dbReference>
<feature type="domain" description="Cobalamin adenosyltransferase-like" evidence="7">
    <location>
        <begin position="8"/>
        <end position="173"/>
    </location>
</feature>
<organism evidence="8 9">
    <name type="scientific">Amphritea balenae</name>
    <dbReference type="NCBI Taxonomy" id="452629"/>
    <lineage>
        <taxon>Bacteria</taxon>
        <taxon>Pseudomonadati</taxon>
        <taxon>Pseudomonadota</taxon>
        <taxon>Gammaproteobacteria</taxon>
        <taxon>Oceanospirillales</taxon>
        <taxon>Oceanospirillaceae</taxon>
        <taxon>Amphritea</taxon>
    </lineage>
</organism>
<dbReference type="OrthoDB" id="9778896at2"/>
<comment type="catalytic activity">
    <reaction evidence="6">
        <text>2 cob(II)alamin + reduced [electron-transfer flavoprotein] + 2 ATP = 2 adenosylcob(III)alamin + 2 triphosphate + oxidized [electron-transfer flavoprotein] + 3 H(+)</text>
        <dbReference type="Rhea" id="RHEA:28671"/>
        <dbReference type="Rhea" id="RHEA-COMP:10685"/>
        <dbReference type="Rhea" id="RHEA-COMP:10686"/>
        <dbReference type="ChEBI" id="CHEBI:15378"/>
        <dbReference type="ChEBI" id="CHEBI:16304"/>
        <dbReference type="ChEBI" id="CHEBI:18036"/>
        <dbReference type="ChEBI" id="CHEBI:18408"/>
        <dbReference type="ChEBI" id="CHEBI:30616"/>
        <dbReference type="ChEBI" id="CHEBI:57692"/>
        <dbReference type="ChEBI" id="CHEBI:58307"/>
        <dbReference type="EC" id="2.5.1.17"/>
    </reaction>
</comment>
<dbReference type="NCBIfam" id="TIGR00636">
    <property type="entry name" value="PduO_Nterm"/>
    <property type="match status" value="1"/>
</dbReference>
<comment type="caution">
    <text evidence="8">The sequence shown here is derived from an EMBL/GenBank/DDBJ whole genome shotgun (WGS) entry which is preliminary data.</text>
</comment>
<evidence type="ECO:0000256" key="5">
    <source>
        <dbReference type="ARBA" id="ARBA00022840"/>
    </source>
</evidence>
<evidence type="ECO:0000313" key="8">
    <source>
        <dbReference type="EMBL" id="RRC98253.1"/>
    </source>
</evidence>
<evidence type="ECO:0000256" key="4">
    <source>
        <dbReference type="ARBA" id="ARBA00022741"/>
    </source>
</evidence>
<keyword evidence="5 6" id="KW-0067">ATP-binding</keyword>
<dbReference type="Gene3D" id="1.20.1200.10">
    <property type="entry name" value="Cobalamin adenosyltransferase-like"/>
    <property type="match status" value="1"/>
</dbReference>
<evidence type="ECO:0000313" key="9">
    <source>
        <dbReference type="Proteomes" id="UP000267535"/>
    </source>
</evidence>
<keyword evidence="9" id="KW-1185">Reference proteome</keyword>
<dbReference type="InterPro" id="IPR016030">
    <property type="entry name" value="CblAdoTrfase-like"/>
</dbReference>
<keyword evidence="4 6" id="KW-0547">Nucleotide-binding</keyword>
<dbReference type="InterPro" id="IPR036451">
    <property type="entry name" value="CblAdoTrfase-like_sf"/>
</dbReference>
<proteinExistence type="inferred from homology"/>
<dbReference type="EC" id="2.5.1.17" evidence="6"/>
<dbReference type="EMBL" id="RQXV01000008">
    <property type="protein sequence ID" value="RRC98253.1"/>
    <property type="molecule type" value="Genomic_DNA"/>
</dbReference>
<dbReference type="PANTHER" id="PTHR12213">
    <property type="entry name" value="CORRINOID ADENOSYLTRANSFERASE"/>
    <property type="match status" value="1"/>
</dbReference>
<keyword evidence="6" id="KW-0169">Cobalamin biosynthesis</keyword>
<dbReference type="PANTHER" id="PTHR12213:SF0">
    <property type="entry name" value="CORRINOID ADENOSYLTRANSFERASE MMAB"/>
    <property type="match status" value="1"/>
</dbReference>
<dbReference type="Proteomes" id="UP000267535">
    <property type="component" value="Unassembled WGS sequence"/>
</dbReference>
<dbReference type="AlphaFoldDB" id="A0A3P1SLX6"/>
<dbReference type="GO" id="GO:0005524">
    <property type="term" value="F:ATP binding"/>
    <property type="evidence" value="ECO:0007669"/>
    <property type="project" value="UniProtKB-UniRule"/>
</dbReference>
<dbReference type="InterPro" id="IPR029499">
    <property type="entry name" value="PduO-typ"/>
</dbReference>
<sequence>MANRLTKIYTRSGDKGTTALANGSRVNKDHPRIEALGDTDELNCLLGLLVAELLVAESPAQEALRKLLLQCQNDLFDLGGELAVADANYQVITAAVIADMEQQIDDLNSTLPPLKEFILPGGNRPAALCHQARSICRRAERRVVELARQETVNPEGAAYLNRLSDLLFVSARILSRQNGGEEILWQPRKPVTS</sequence>
<evidence type="ECO:0000256" key="3">
    <source>
        <dbReference type="ARBA" id="ARBA00022679"/>
    </source>
</evidence>
<name>A0A3P1SLX6_9GAMM</name>